<dbReference type="AlphaFoldDB" id="A0A1G4KJ33"/>
<evidence type="ECO:0000313" key="1">
    <source>
        <dbReference type="EMBL" id="SCV04490.1"/>
    </source>
</evidence>
<dbReference type="EMBL" id="LT598468">
    <property type="protein sequence ID" value="SCV04490.1"/>
    <property type="molecule type" value="Genomic_DNA"/>
</dbReference>
<sequence length="731" mass="82330">MILPIEILEQVVTSGLDSFETSMSWSEISPRFQDVVRQKLGIVVITDLSYRRHEPSPGPLCFKRLSGDQNTFITSSDQYRLEELRDFVESFDYLLIVVATDRAFSDPLMEALTRLAEIVASNSRTRPKDICLIYKTGTNYLSKMYFREFWLHRKKMGLNELHILGVGQTGSLDLCDLDMIFKITYLHNVHSLYSLNIPNARHKLIAPDLNSIRQLEAVANVRLEETFASCPNMAVIEQFRLPSGIDRSIYELPACESFAFMNFNPDLKYTNIDGHRVREELTIKTALKMQNLELKNLEFSQIYRLNMHSSTMTLDEIVFKDCFFPNVEVLDLSSNQAHISWASLQSSCSNIALLRTSVRDLHDLRWLAECPFHFRQIDFTSGKTKPTIHGFSKEDILEVAQSSNCSRLIKDAECIEVEVREFWDFIMLQLLILPNLASNSRLQVTINQSASTKSIYDSATDSNIPLETLLQSWGFNYAGSHIRLNVPKIKEFAFFCDSPDSDPSNLIEESKLPKSGLIYADAAASDTSFINNAISPSAFRRNSLAGADSSTARRNSVLSIGSQQFFSSFKRRSSSHSSDSAGGFWGGNSRTSCKSMIQIIPSPVDPVHTFETNLHSFPIFESACSLSTAGSGNLVLVGDRLEVDGKRVSESCEEICEDANSIYHHPFISKIKSAGLVKIQIKFPVKYKQSYSFFALSAMRAALMESFSPTGKVEISEESKMIRAILLTVHL</sequence>
<accession>A0A1G4KJ33</accession>
<dbReference type="Proteomes" id="UP000191024">
    <property type="component" value="Chromosome H"/>
</dbReference>
<gene>
    <name evidence="1" type="ORF">LAMI_0H16556G</name>
</gene>
<reference evidence="2" key="1">
    <citation type="submission" date="2016-03" db="EMBL/GenBank/DDBJ databases">
        <authorList>
            <person name="Devillers H."/>
        </authorList>
    </citation>
    <scope>NUCLEOTIDE SEQUENCE [LARGE SCALE GENOMIC DNA]</scope>
</reference>
<evidence type="ECO:0000313" key="2">
    <source>
        <dbReference type="Proteomes" id="UP000191024"/>
    </source>
</evidence>
<dbReference type="OrthoDB" id="4067448at2759"/>
<name>A0A1G4KJ33_9SACH</name>
<proteinExistence type="predicted"/>
<protein>
    <submittedName>
        <fullName evidence="1">LAMI_0H16556g1_1</fullName>
    </submittedName>
</protein>
<keyword evidence="2" id="KW-1185">Reference proteome</keyword>
<organism evidence="1 2">
    <name type="scientific">Lachancea mirantina</name>
    <dbReference type="NCBI Taxonomy" id="1230905"/>
    <lineage>
        <taxon>Eukaryota</taxon>
        <taxon>Fungi</taxon>
        <taxon>Dikarya</taxon>
        <taxon>Ascomycota</taxon>
        <taxon>Saccharomycotina</taxon>
        <taxon>Saccharomycetes</taxon>
        <taxon>Saccharomycetales</taxon>
        <taxon>Saccharomycetaceae</taxon>
        <taxon>Lachancea</taxon>
    </lineage>
</organism>